<keyword evidence="1" id="KW-0175">Coiled coil</keyword>
<protein>
    <recommendedName>
        <fullName evidence="3">No apical meristem-associated C-terminal domain-containing protein</fullName>
    </recommendedName>
</protein>
<feature type="region of interest" description="Disordered" evidence="2">
    <location>
        <begin position="24"/>
        <end position="54"/>
    </location>
</feature>
<gene>
    <name evidence="4" type="ORF">PAHAL_8G204400</name>
</gene>
<dbReference type="Gramene" id="PAN43016">
    <property type="protein sequence ID" value="PAN43016"/>
    <property type="gene ID" value="PAHAL_8G204400"/>
</dbReference>
<dbReference type="PANTHER" id="PTHR45125:SF51">
    <property type="entry name" value="F21J9.4-RELATED"/>
    <property type="match status" value="1"/>
</dbReference>
<dbReference type="PANTHER" id="PTHR45125">
    <property type="entry name" value="F21J9.4-RELATED"/>
    <property type="match status" value="1"/>
</dbReference>
<accession>A0A2S3IEP2</accession>
<feature type="compositionally biased region" description="Polar residues" evidence="2">
    <location>
        <begin position="29"/>
        <end position="47"/>
    </location>
</feature>
<evidence type="ECO:0000256" key="2">
    <source>
        <dbReference type="SAM" id="MobiDB-lite"/>
    </source>
</evidence>
<dbReference type="Pfam" id="PF14303">
    <property type="entry name" value="NAM-associated"/>
    <property type="match status" value="1"/>
</dbReference>
<proteinExistence type="predicted"/>
<sequence length="358" mass="41476">MEGGDGYFTNLLNDGQYDAGFEDYGTIPIGSQQSPPENEINLTSKAPQKQKGKNFSVDEDRLLVSAWLNVSTDPTQGTNQTKDTFWRRIHRYYDSNRGPLPDRNQNSLLHRWSSINDAVSKFCACISQINNRNQSGMTIHDRVEEAEKLFKSLDTHNKSFQFRHCWLQLRNKPKWHEKQQLAAAAKNSHRKRKEAKNTSPGLVDPTTPDGNQDAPAETSPPQTDLPRRTIGKKMAKEMRRGGMDAYSDALDTLWAKKREADAEKELKRDDRFAKAYALDKERLELEQKKLAIEEQKYTNEQKRLEQEKERLDNEANNLYLKRIAEQQRIMSMDLSAMSDMQRQYYICLQAEIVARRMN</sequence>
<dbReference type="InterPro" id="IPR029466">
    <property type="entry name" value="NAM-associated_C"/>
</dbReference>
<reference evidence="4" key="1">
    <citation type="submission" date="2018-04" db="EMBL/GenBank/DDBJ databases">
        <title>WGS assembly of Panicum hallii.</title>
        <authorList>
            <person name="Lovell J."/>
            <person name="Jenkins J."/>
            <person name="Lowry D."/>
            <person name="Mamidi S."/>
            <person name="Sreedasyam A."/>
            <person name="Weng X."/>
            <person name="Barry K."/>
            <person name="Bonette J."/>
            <person name="Campitelli B."/>
            <person name="Daum C."/>
            <person name="Gordon S."/>
            <person name="Gould B."/>
            <person name="Lipzen A."/>
            <person name="Macqueen A."/>
            <person name="Palacio-Mejia J."/>
            <person name="Plott C."/>
            <person name="Shakirov E."/>
            <person name="Shu S."/>
            <person name="Yoshinaga Y."/>
            <person name="Zane M."/>
            <person name="Rokhsar D."/>
            <person name="Grimwood J."/>
            <person name="Schmutz J."/>
            <person name="Juenger T."/>
        </authorList>
    </citation>
    <scope>NUCLEOTIDE SEQUENCE [LARGE SCALE GENOMIC DNA]</scope>
    <source>
        <strain evidence="4">FIL2</strain>
    </source>
</reference>
<feature type="domain" description="No apical meristem-associated C-terminal" evidence="3">
    <location>
        <begin position="158"/>
        <end position="295"/>
    </location>
</feature>
<dbReference type="AlphaFoldDB" id="A0A2S3IEP2"/>
<evidence type="ECO:0000259" key="3">
    <source>
        <dbReference type="Pfam" id="PF14303"/>
    </source>
</evidence>
<feature type="coiled-coil region" evidence="1">
    <location>
        <begin position="280"/>
        <end position="321"/>
    </location>
</feature>
<evidence type="ECO:0000256" key="1">
    <source>
        <dbReference type="SAM" id="Coils"/>
    </source>
</evidence>
<dbReference type="Proteomes" id="UP000243499">
    <property type="component" value="Chromosome 8"/>
</dbReference>
<feature type="region of interest" description="Disordered" evidence="2">
    <location>
        <begin position="177"/>
        <end position="229"/>
    </location>
</feature>
<organism evidence="4">
    <name type="scientific">Panicum hallii</name>
    <dbReference type="NCBI Taxonomy" id="206008"/>
    <lineage>
        <taxon>Eukaryota</taxon>
        <taxon>Viridiplantae</taxon>
        <taxon>Streptophyta</taxon>
        <taxon>Embryophyta</taxon>
        <taxon>Tracheophyta</taxon>
        <taxon>Spermatophyta</taxon>
        <taxon>Magnoliopsida</taxon>
        <taxon>Liliopsida</taxon>
        <taxon>Poales</taxon>
        <taxon>Poaceae</taxon>
        <taxon>PACMAD clade</taxon>
        <taxon>Panicoideae</taxon>
        <taxon>Panicodae</taxon>
        <taxon>Paniceae</taxon>
        <taxon>Panicinae</taxon>
        <taxon>Panicum</taxon>
        <taxon>Panicum sect. Panicum</taxon>
    </lineage>
</organism>
<name>A0A2S3IEP2_9POAL</name>
<dbReference type="EMBL" id="CM008053">
    <property type="protein sequence ID" value="PAN43016.1"/>
    <property type="molecule type" value="Genomic_DNA"/>
</dbReference>
<evidence type="ECO:0000313" key="4">
    <source>
        <dbReference type="EMBL" id="PAN43016.1"/>
    </source>
</evidence>